<feature type="compositionally biased region" description="Low complexity" evidence="1">
    <location>
        <begin position="478"/>
        <end position="489"/>
    </location>
</feature>
<feature type="region of interest" description="Disordered" evidence="1">
    <location>
        <begin position="460"/>
        <end position="500"/>
    </location>
</feature>
<gene>
    <name evidence="3" type="ORF">AAP_02699</name>
</gene>
<keyword evidence="4" id="KW-1185">Reference proteome</keyword>
<dbReference type="AlphaFoldDB" id="A0A167ZG65"/>
<evidence type="ECO:0000256" key="1">
    <source>
        <dbReference type="SAM" id="MobiDB-lite"/>
    </source>
</evidence>
<feature type="transmembrane region" description="Helical" evidence="2">
    <location>
        <begin position="280"/>
        <end position="302"/>
    </location>
</feature>
<dbReference type="OrthoDB" id="4207174at2759"/>
<reference evidence="3 4" key="1">
    <citation type="journal article" date="2016" name="Genome Biol. Evol.">
        <title>Divergent and convergent evolution of fungal pathogenicity.</title>
        <authorList>
            <person name="Shang Y."/>
            <person name="Xiao G."/>
            <person name="Zheng P."/>
            <person name="Cen K."/>
            <person name="Zhan S."/>
            <person name="Wang C."/>
        </authorList>
    </citation>
    <scope>NUCLEOTIDE SEQUENCE [LARGE SCALE GENOMIC DNA]</scope>
    <source>
        <strain evidence="3 4">ARSEF 7405</strain>
    </source>
</reference>
<feature type="compositionally biased region" description="Basic residues" evidence="1">
    <location>
        <begin position="490"/>
        <end position="500"/>
    </location>
</feature>
<protein>
    <submittedName>
        <fullName evidence="3">Uncharacterized protein</fullName>
    </submittedName>
</protein>
<proteinExistence type="predicted"/>
<keyword evidence="2" id="KW-0812">Transmembrane</keyword>
<comment type="caution">
    <text evidence="3">The sequence shown here is derived from an EMBL/GenBank/DDBJ whole genome shotgun (WGS) entry which is preliminary data.</text>
</comment>
<sequence>MPQSTLPPTMGKPTILHEITTEPTVQAMTTSSEEPWVRSPWGPTPVGFFVVPSLFQKDFEKLTTHHKEQRAALDAARAELTTGTTDIRLLIKNLEVCARHFGPHEPVMKSAETIDIMLSCKEALSSLFRWRRSQELNEEILHEGNPRSYSVTPDNRHVQGHAKGHASHELSRRAQAVDVKAAMPPEGTGHIDPSTPKSGPAALAKTFLSPAEPMQTVEKMSKSAKRCQLTLCDSPLVKKRCHQSWALEHKSREGVCKICFLKDEAQINAYCLKQIRREKAAFFLVGALIILSIVTLVTVIFVKDMRRKRNVKRVNDEVLPDGIESRLNPLLSGGSRSNYQASGTFAGWKALYQKLSNWLAKQKPPSWLPHGKRDCDVENGGESSCDSFKAEEMLMSPFDYAPRTGKFFSSAPSELSRSSNKTGYGSVSLQTPAALVKTLSAPQLPPLKVPIIRLFARTSSVEQDDEKALENPSILNRRLSMSRTSPSKSKSNRRRSSKTA</sequence>
<evidence type="ECO:0000313" key="3">
    <source>
        <dbReference type="EMBL" id="KZZ92618.1"/>
    </source>
</evidence>
<keyword evidence="2" id="KW-1133">Transmembrane helix</keyword>
<accession>A0A167ZG65</accession>
<name>A0A167ZG65_9EURO</name>
<dbReference type="Proteomes" id="UP000242877">
    <property type="component" value="Unassembled WGS sequence"/>
</dbReference>
<keyword evidence="2" id="KW-0472">Membrane</keyword>
<dbReference type="EMBL" id="AZGZ01000010">
    <property type="protein sequence ID" value="KZZ92618.1"/>
    <property type="molecule type" value="Genomic_DNA"/>
</dbReference>
<evidence type="ECO:0000313" key="4">
    <source>
        <dbReference type="Proteomes" id="UP000242877"/>
    </source>
</evidence>
<organism evidence="3 4">
    <name type="scientific">Ascosphaera apis ARSEF 7405</name>
    <dbReference type="NCBI Taxonomy" id="392613"/>
    <lineage>
        <taxon>Eukaryota</taxon>
        <taxon>Fungi</taxon>
        <taxon>Dikarya</taxon>
        <taxon>Ascomycota</taxon>
        <taxon>Pezizomycotina</taxon>
        <taxon>Eurotiomycetes</taxon>
        <taxon>Eurotiomycetidae</taxon>
        <taxon>Onygenales</taxon>
        <taxon>Ascosphaeraceae</taxon>
        <taxon>Ascosphaera</taxon>
    </lineage>
</organism>
<dbReference type="VEuPathDB" id="FungiDB:AAP_02699"/>
<evidence type="ECO:0000256" key="2">
    <source>
        <dbReference type="SAM" id="Phobius"/>
    </source>
</evidence>